<name>A0AAD3SP26_NEPGR</name>
<gene>
    <name evidence="1" type="ORF">Nepgr_016368</name>
</gene>
<reference evidence="1" key="1">
    <citation type="submission" date="2023-05" db="EMBL/GenBank/DDBJ databases">
        <title>Nepenthes gracilis genome sequencing.</title>
        <authorList>
            <person name="Fukushima K."/>
        </authorList>
    </citation>
    <scope>NUCLEOTIDE SEQUENCE</scope>
    <source>
        <strain evidence="1">SING2019-196</strain>
    </source>
</reference>
<accession>A0AAD3SP26</accession>
<keyword evidence="2" id="KW-1185">Reference proteome</keyword>
<evidence type="ECO:0000313" key="2">
    <source>
        <dbReference type="Proteomes" id="UP001279734"/>
    </source>
</evidence>
<dbReference type="Proteomes" id="UP001279734">
    <property type="component" value="Unassembled WGS sequence"/>
</dbReference>
<sequence>MKKQGQMPSNTATGFCTIPTSVAETGYIRKQVSTSFSISAKGIFIPSVGLFNTTLRPPSTATVEKTASKNYTTGTSMLITTAGYYGQQGTASVKAKQRWHQERHPSATARIS</sequence>
<dbReference type="AlphaFoldDB" id="A0AAD3SP26"/>
<protein>
    <submittedName>
        <fullName evidence="1">Uncharacterized protein</fullName>
    </submittedName>
</protein>
<proteinExistence type="predicted"/>
<comment type="caution">
    <text evidence="1">The sequence shown here is derived from an EMBL/GenBank/DDBJ whole genome shotgun (WGS) entry which is preliminary data.</text>
</comment>
<dbReference type="EMBL" id="BSYO01000014">
    <property type="protein sequence ID" value="GMH14527.1"/>
    <property type="molecule type" value="Genomic_DNA"/>
</dbReference>
<organism evidence="1 2">
    <name type="scientific">Nepenthes gracilis</name>
    <name type="common">Slender pitcher plant</name>
    <dbReference type="NCBI Taxonomy" id="150966"/>
    <lineage>
        <taxon>Eukaryota</taxon>
        <taxon>Viridiplantae</taxon>
        <taxon>Streptophyta</taxon>
        <taxon>Embryophyta</taxon>
        <taxon>Tracheophyta</taxon>
        <taxon>Spermatophyta</taxon>
        <taxon>Magnoliopsida</taxon>
        <taxon>eudicotyledons</taxon>
        <taxon>Gunneridae</taxon>
        <taxon>Pentapetalae</taxon>
        <taxon>Caryophyllales</taxon>
        <taxon>Nepenthaceae</taxon>
        <taxon>Nepenthes</taxon>
    </lineage>
</organism>
<evidence type="ECO:0000313" key="1">
    <source>
        <dbReference type="EMBL" id="GMH14527.1"/>
    </source>
</evidence>